<evidence type="ECO:0000313" key="1">
    <source>
        <dbReference type="EMBL" id="CAB4140990.1"/>
    </source>
</evidence>
<organism evidence="1">
    <name type="scientific">uncultured Caudovirales phage</name>
    <dbReference type="NCBI Taxonomy" id="2100421"/>
    <lineage>
        <taxon>Viruses</taxon>
        <taxon>Duplodnaviria</taxon>
        <taxon>Heunggongvirae</taxon>
        <taxon>Uroviricota</taxon>
        <taxon>Caudoviricetes</taxon>
        <taxon>Peduoviridae</taxon>
        <taxon>Maltschvirus</taxon>
        <taxon>Maltschvirus maltsch</taxon>
    </lineage>
</organism>
<reference evidence="1" key="1">
    <citation type="submission" date="2020-04" db="EMBL/GenBank/DDBJ databases">
        <authorList>
            <person name="Chiriac C."/>
            <person name="Salcher M."/>
            <person name="Ghai R."/>
            <person name="Kavagutti S V."/>
        </authorList>
    </citation>
    <scope>NUCLEOTIDE SEQUENCE</scope>
</reference>
<protein>
    <submittedName>
        <fullName evidence="1">Uncharacterized protein</fullName>
    </submittedName>
</protein>
<gene>
    <name evidence="1" type="ORF">UFOVP399_59</name>
</gene>
<dbReference type="EMBL" id="LR796383">
    <property type="protein sequence ID" value="CAB4140990.1"/>
    <property type="molecule type" value="Genomic_DNA"/>
</dbReference>
<sequence>MTAIRITRAIEAQRAGVAVAIARGDLMEENRRRLALTRMEAREARAERTVAAFHELVERMKTEAAQRGGKAWLASYALDPANGIGDHHLRAADAIRDHMEALASGSCEIRERVDGGNIHNGQMEALVDRRRPGRHTLNAAVDAVTDQRMMPGAMAVIIYDRSIPWALAYCGLSKGSRHYGRMVDAIVEALDAAAARLGIAK</sequence>
<proteinExistence type="predicted"/>
<name>A0A6J5M7A4_9CAUD</name>
<accession>A0A6J5M7A4</accession>